<dbReference type="EMBL" id="JADIME010000037">
    <property type="protein sequence ID" value="MBO8465054.1"/>
    <property type="molecule type" value="Genomic_DNA"/>
</dbReference>
<evidence type="ECO:0000313" key="2">
    <source>
        <dbReference type="Proteomes" id="UP000823597"/>
    </source>
</evidence>
<dbReference type="Proteomes" id="UP000823597">
    <property type="component" value="Unassembled WGS sequence"/>
</dbReference>
<gene>
    <name evidence="1" type="ORF">IAB93_03550</name>
</gene>
<name>A0A9D9I4F3_9BACT</name>
<dbReference type="AlphaFoldDB" id="A0A9D9I4F3"/>
<organism evidence="1 2">
    <name type="scientific">Candidatus Merdivivens pullistercoris</name>
    <dbReference type="NCBI Taxonomy" id="2840873"/>
    <lineage>
        <taxon>Bacteria</taxon>
        <taxon>Pseudomonadati</taxon>
        <taxon>Bacteroidota</taxon>
        <taxon>Bacteroidia</taxon>
        <taxon>Bacteroidales</taxon>
        <taxon>Muribaculaceae</taxon>
        <taxon>Muribaculaceae incertae sedis</taxon>
        <taxon>Candidatus Merdivivens</taxon>
    </lineage>
</organism>
<comment type="caution">
    <text evidence="1">The sequence shown here is derived from an EMBL/GenBank/DDBJ whole genome shotgun (WGS) entry which is preliminary data.</text>
</comment>
<evidence type="ECO:0000313" key="1">
    <source>
        <dbReference type="EMBL" id="MBO8465054.1"/>
    </source>
</evidence>
<sequence>MNIIVSLHEAGGRYCFRPDTTLEKESFDYYVPDGIPSLTCCPVLFVRICKAGKAITERFAGRYFDEGGCGVLLYAEGFPMASLLDKTSLLPFPLHGKDVLGSNVFSVNANGKEIFSTTREGQKTLQSCIGSLPGILHGISVYTSLRTGDIVAVELSRRLPVWNACTIHGNGDNGRQAPCSVPTDTGIALSGMLDGKEIFSINIR</sequence>
<reference evidence="1" key="1">
    <citation type="submission" date="2020-10" db="EMBL/GenBank/DDBJ databases">
        <authorList>
            <person name="Gilroy R."/>
        </authorList>
    </citation>
    <scope>NUCLEOTIDE SEQUENCE</scope>
    <source>
        <strain evidence="1">10037</strain>
    </source>
</reference>
<proteinExistence type="predicted"/>
<reference evidence="1" key="2">
    <citation type="journal article" date="2021" name="PeerJ">
        <title>Extensive microbial diversity within the chicken gut microbiome revealed by metagenomics and culture.</title>
        <authorList>
            <person name="Gilroy R."/>
            <person name="Ravi A."/>
            <person name="Getino M."/>
            <person name="Pursley I."/>
            <person name="Horton D.L."/>
            <person name="Alikhan N.F."/>
            <person name="Baker D."/>
            <person name="Gharbi K."/>
            <person name="Hall N."/>
            <person name="Watson M."/>
            <person name="Adriaenssens E.M."/>
            <person name="Foster-Nyarko E."/>
            <person name="Jarju S."/>
            <person name="Secka A."/>
            <person name="Antonio M."/>
            <person name="Oren A."/>
            <person name="Chaudhuri R.R."/>
            <person name="La Ragione R."/>
            <person name="Hildebrand F."/>
            <person name="Pallen M.J."/>
        </authorList>
    </citation>
    <scope>NUCLEOTIDE SEQUENCE</scope>
    <source>
        <strain evidence="1">10037</strain>
    </source>
</reference>
<protein>
    <submittedName>
        <fullName evidence="1">Uncharacterized protein</fullName>
    </submittedName>
</protein>
<accession>A0A9D9I4F3</accession>